<keyword evidence="1" id="KW-0175">Coiled coil</keyword>
<evidence type="ECO:0000256" key="1">
    <source>
        <dbReference type="SAM" id="Coils"/>
    </source>
</evidence>
<dbReference type="Proteomes" id="UP001059596">
    <property type="component" value="Chromosome 3R"/>
</dbReference>
<organism evidence="3 4">
    <name type="scientific">Drosophila gunungcola</name>
    <name type="common">fruit fly</name>
    <dbReference type="NCBI Taxonomy" id="103775"/>
    <lineage>
        <taxon>Eukaryota</taxon>
        <taxon>Metazoa</taxon>
        <taxon>Ecdysozoa</taxon>
        <taxon>Arthropoda</taxon>
        <taxon>Hexapoda</taxon>
        <taxon>Insecta</taxon>
        <taxon>Pterygota</taxon>
        <taxon>Neoptera</taxon>
        <taxon>Endopterygota</taxon>
        <taxon>Diptera</taxon>
        <taxon>Brachycera</taxon>
        <taxon>Muscomorpha</taxon>
        <taxon>Ephydroidea</taxon>
        <taxon>Drosophilidae</taxon>
        <taxon>Drosophila</taxon>
        <taxon>Sophophora</taxon>
    </lineage>
</organism>
<dbReference type="AlphaFoldDB" id="A0A9P9YZY7"/>
<feature type="compositionally biased region" description="Basic and acidic residues" evidence="2">
    <location>
        <begin position="234"/>
        <end position="269"/>
    </location>
</feature>
<keyword evidence="4" id="KW-1185">Reference proteome</keyword>
<evidence type="ECO:0000313" key="3">
    <source>
        <dbReference type="EMBL" id="KAI8045958.1"/>
    </source>
</evidence>
<proteinExistence type="predicted"/>
<evidence type="ECO:0000256" key="2">
    <source>
        <dbReference type="SAM" id="MobiDB-lite"/>
    </source>
</evidence>
<accession>A0A9P9YZY7</accession>
<sequence>ICKPNGLPKKFDDGAIGKNYVLRRYLDDLKQQQARRLMEEERKDLKCLKLAKEITMAGKDCDDPCKKKDPCEKKDPYINICKPDSFSIDKPTKFKNGSIGVIRIQENERSLLANPMQRQFLDDLKHQQAQRIGSNGWLEKEKDEYLKKIKREYQKLDKEITMSGGDSDLKDSCKEIVQKEKLKKEEIKKKCRELAAREKCEKDKLKKKCKKMNKKDKCKKKDPCPKDPCPQDPCLKDPCPEDPCAKKPKKKDPCEKKDPCKKKDPCEKKKVDMKKICKELAEMEQCKNLAEKEKMRKMLKNCKKMAEEQKCKKMAEKEKCRKKALKANKDKCRKN</sequence>
<evidence type="ECO:0008006" key="5">
    <source>
        <dbReference type="Google" id="ProtNLM"/>
    </source>
</evidence>
<feature type="region of interest" description="Disordered" evidence="2">
    <location>
        <begin position="199"/>
        <end position="269"/>
    </location>
</feature>
<comment type="caution">
    <text evidence="3">The sequence shown here is derived from an EMBL/GenBank/DDBJ whole genome shotgun (WGS) entry which is preliminary data.</text>
</comment>
<feature type="non-terminal residue" evidence="3">
    <location>
        <position position="335"/>
    </location>
</feature>
<dbReference type="EMBL" id="JAMKOV010000001">
    <property type="protein sequence ID" value="KAI8045958.1"/>
    <property type="molecule type" value="Genomic_DNA"/>
</dbReference>
<protein>
    <recommendedName>
        <fullName evidence="5">Sperm-specific protein Don juan</fullName>
    </recommendedName>
</protein>
<reference evidence="3" key="1">
    <citation type="journal article" date="2023" name="Genome Biol. Evol.">
        <title>Long-read-based Genome Assembly of Drosophila gunungcola Reveals Fewer Chemosensory Genes in Flower-breeding Species.</title>
        <authorList>
            <person name="Negi A."/>
            <person name="Liao B.Y."/>
            <person name="Yeh S.D."/>
        </authorList>
    </citation>
    <scope>NUCLEOTIDE SEQUENCE</scope>
    <source>
        <strain evidence="3">Sukarami</strain>
    </source>
</reference>
<feature type="coiled-coil region" evidence="1">
    <location>
        <begin position="273"/>
        <end position="335"/>
    </location>
</feature>
<feature type="compositionally biased region" description="Basic residues" evidence="2">
    <location>
        <begin position="205"/>
        <end position="218"/>
    </location>
</feature>
<evidence type="ECO:0000313" key="4">
    <source>
        <dbReference type="Proteomes" id="UP001059596"/>
    </source>
</evidence>
<name>A0A9P9YZY7_9MUSC</name>
<gene>
    <name evidence="3" type="ORF">M5D96_002149</name>
</gene>